<evidence type="ECO:0000313" key="2">
    <source>
        <dbReference type="Proteomes" id="UP001052655"/>
    </source>
</evidence>
<proteinExistence type="predicted"/>
<evidence type="ECO:0000313" key="1">
    <source>
        <dbReference type="EMBL" id="GHI29704.1"/>
    </source>
</evidence>
<gene>
    <name evidence="1" type="ORF">Sdagh_14340</name>
</gene>
<organism evidence="1 2">
    <name type="scientific">Streptomyces daghestanicus</name>
    <dbReference type="NCBI Taxonomy" id="66885"/>
    <lineage>
        <taxon>Bacteria</taxon>
        <taxon>Bacillati</taxon>
        <taxon>Actinomycetota</taxon>
        <taxon>Actinomycetes</taxon>
        <taxon>Kitasatosporales</taxon>
        <taxon>Streptomycetaceae</taxon>
        <taxon>Streptomyces</taxon>
    </lineage>
</organism>
<keyword evidence="2" id="KW-1185">Reference proteome</keyword>
<accession>A0ABQ3PXG6</accession>
<sequence length="85" mass="8845">MAAVIAVMAGWRAGIWKMAEPTSMRSVWAATQVSTVAASEPYASAAQQDGVAEAVGLLGDGQIVRVHPTAPVAEVDPELHGRSPY</sequence>
<protein>
    <submittedName>
        <fullName evidence="1">Uncharacterized protein</fullName>
    </submittedName>
</protein>
<name>A0ABQ3PXG6_9ACTN</name>
<dbReference type="EMBL" id="BNDX01000005">
    <property type="protein sequence ID" value="GHI29704.1"/>
    <property type="molecule type" value="Genomic_DNA"/>
</dbReference>
<dbReference type="Proteomes" id="UP001052655">
    <property type="component" value="Unassembled WGS sequence"/>
</dbReference>
<comment type="caution">
    <text evidence="1">The sequence shown here is derived from an EMBL/GenBank/DDBJ whole genome shotgun (WGS) entry which is preliminary data.</text>
</comment>
<reference evidence="1" key="1">
    <citation type="submission" date="2024-05" db="EMBL/GenBank/DDBJ databases">
        <title>Whole genome shotgun sequence of Streptomyces daghestanicus NBRC 12762.</title>
        <authorList>
            <person name="Komaki H."/>
            <person name="Tamura T."/>
        </authorList>
    </citation>
    <scope>NUCLEOTIDE SEQUENCE</scope>
    <source>
        <strain evidence="1">NBRC 12762</strain>
    </source>
</reference>